<dbReference type="Pfam" id="PF01464">
    <property type="entry name" value="SLT"/>
    <property type="match status" value="1"/>
</dbReference>
<evidence type="ECO:0000259" key="2">
    <source>
        <dbReference type="PROSITE" id="PS50222"/>
    </source>
</evidence>
<reference evidence="3" key="1">
    <citation type="journal article" date="2022" name="Cell">
        <title>Design, construction, and in vivo augmentation of a complex gut microbiome.</title>
        <authorList>
            <person name="Cheng A.G."/>
            <person name="Ho P.Y."/>
            <person name="Aranda-Diaz A."/>
            <person name="Jain S."/>
            <person name="Yu F.B."/>
            <person name="Meng X."/>
            <person name="Wang M."/>
            <person name="Iakiviak M."/>
            <person name="Nagashima K."/>
            <person name="Zhao A."/>
            <person name="Murugkar P."/>
            <person name="Patil A."/>
            <person name="Atabakhsh K."/>
            <person name="Weakley A."/>
            <person name="Yan J."/>
            <person name="Brumbaugh A.R."/>
            <person name="Higginbottom S."/>
            <person name="Dimas A."/>
            <person name="Shiver A.L."/>
            <person name="Deutschbauer A."/>
            <person name="Neff N."/>
            <person name="Sonnenburg J.L."/>
            <person name="Huang K.C."/>
            <person name="Fischbach M.A."/>
        </authorList>
    </citation>
    <scope>NUCLEOTIDE SEQUENCE</scope>
    <source>
        <strain evidence="3">AP11</strain>
    </source>
</reference>
<dbReference type="InterPro" id="IPR008258">
    <property type="entry name" value="Transglycosylase_SLT_dom_1"/>
</dbReference>
<dbReference type="InterPro" id="IPR002048">
    <property type="entry name" value="EF_hand_dom"/>
</dbReference>
<organism evidence="3 4">
    <name type="scientific">Alistipes ihumii AP11</name>
    <dbReference type="NCBI Taxonomy" id="1211813"/>
    <lineage>
        <taxon>Bacteria</taxon>
        <taxon>Pseudomonadati</taxon>
        <taxon>Bacteroidota</taxon>
        <taxon>Bacteroidia</taxon>
        <taxon>Bacteroidales</taxon>
        <taxon>Rikenellaceae</taxon>
        <taxon>Alistipes</taxon>
    </lineage>
</organism>
<name>A0ABY5UX79_9BACT</name>
<comment type="similarity">
    <text evidence="1">Belongs to the transglycosylase Slt family.</text>
</comment>
<dbReference type="RefSeq" id="WP_019245922.1">
    <property type="nucleotide sequence ID" value="NZ_CAPH01000013.1"/>
</dbReference>
<dbReference type="PANTHER" id="PTHR37423">
    <property type="entry name" value="SOLUBLE LYTIC MUREIN TRANSGLYCOSYLASE-RELATED"/>
    <property type="match status" value="1"/>
</dbReference>
<dbReference type="Gene3D" id="1.10.530.10">
    <property type="match status" value="1"/>
</dbReference>
<dbReference type="Proteomes" id="UP001059295">
    <property type="component" value="Chromosome"/>
</dbReference>
<dbReference type="PROSITE" id="PS00018">
    <property type="entry name" value="EF_HAND_1"/>
    <property type="match status" value="1"/>
</dbReference>
<dbReference type="GeneID" id="82891191"/>
<proteinExistence type="inferred from homology"/>
<evidence type="ECO:0000313" key="4">
    <source>
        <dbReference type="Proteomes" id="UP001059295"/>
    </source>
</evidence>
<evidence type="ECO:0000256" key="1">
    <source>
        <dbReference type="ARBA" id="ARBA00007734"/>
    </source>
</evidence>
<dbReference type="PANTHER" id="PTHR37423:SF2">
    <property type="entry name" value="MEMBRANE-BOUND LYTIC MUREIN TRANSGLYCOSYLASE C"/>
    <property type="match status" value="1"/>
</dbReference>
<dbReference type="EMBL" id="CP102294">
    <property type="protein sequence ID" value="UWN56154.1"/>
    <property type="molecule type" value="Genomic_DNA"/>
</dbReference>
<gene>
    <name evidence="3" type="ORF">NQ491_05615</name>
</gene>
<feature type="domain" description="EF-hand" evidence="2">
    <location>
        <begin position="134"/>
        <end position="158"/>
    </location>
</feature>
<sequence>MILENQVSSPFAAKVRQIASRLGVPPDYLMAVMWSESRLDPAATNPEGGATGLIQFMPATAAGLGTSCEALREMSALDQLDYVERFFRPYAPRCRTFGDFYMACFFPAAIGKEDDYVLQTRKLSAERIARQNPAFDTDRDGRITAGEFRRRLPKLFPDEFRSILF</sequence>
<dbReference type="SUPFAM" id="SSF53955">
    <property type="entry name" value="Lysozyme-like"/>
    <property type="match status" value="1"/>
</dbReference>
<dbReference type="InterPro" id="IPR023346">
    <property type="entry name" value="Lysozyme-like_dom_sf"/>
</dbReference>
<dbReference type="PROSITE" id="PS50222">
    <property type="entry name" value="EF_HAND_2"/>
    <property type="match status" value="1"/>
</dbReference>
<protein>
    <submittedName>
        <fullName evidence="3">Lytic transglycosylase domain-containing protein</fullName>
    </submittedName>
</protein>
<dbReference type="InterPro" id="IPR018247">
    <property type="entry name" value="EF_Hand_1_Ca_BS"/>
</dbReference>
<evidence type="ECO:0000313" key="3">
    <source>
        <dbReference type="EMBL" id="UWN56154.1"/>
    </source>
</evidence>
<keyword evidence="4" id="KW-1185">Reference proteome</keyword>
<accession>A0ABY5UX79</accession>